<name>I8AIS2_9BACL</name>
<dbReference type="STRING" id="1196324.A374_10438"/>
<dbReference type="Pfam" id="PF12822">
    <property type="entry name" value="ECF_trnsprt"/>
    <property type="match status" value="1"/>
</dbReference>
<dbReference type="InterPro" id="IPR025720">
    <property type="entry name" value="RibU"/>
</dbReference>
<dbReference type="PANTHER" id="PTHR38438:SF1">
    <property type="entry name" value="RIBOFLAVIN TRANSPORTER RIBU"/>
    <property type="match status" value="1"/>
</dbReference>
<dbReference type="PIRSF" id="PIRSF037778">
    <property type="entry name" value="UCP037778_transp_RibU"/>
    <property type="match status" value="1"/>
</dbReference>
<dbReference type="GO" id="GO:0005886">
    <property type="term" value="C:plasma membrane"/>
    <property type="evidence" value="ECO:0007669"/>
    <property type="project" value="UniProtKB-SubCell"/>
</dbReference>
<organism evidence="10 11">
    <name type="scientific">Fictibacillus macauensis ZFHKF-1</name>
    <dbReference type="NCBI Taxonomy" id="1196324"/>
    <lineage>
        <taxon>Bacteria</taxon>
        <taxon>Bacillati</taxon>
        <taxon>Bacillota</taxon>
        <taxon>Bacilli</taxon>
        <taxon>Bacillales</taxon>
        <taxon>Fictibacillaceae</taxon>
        <taxon>Fictibacillus</taxon>
    </lineage>
</organism>
<keyword evidence="7 8" id="KW-0472">Membrane</keyword>
<feature type="transmembrane region" description="Helical" evidence="9">
    <location>
        <begin position="45"/>
        <end position="63"/>
    </location>
</feature>
<evidence type="ECO:0000256" key="4">
    <source>
        <dbReference type="ARBA" id="ARBA00022475"/>
    </source>
</evidence>
<comment type="caution">
    <text evidence="10">The sequence shown here is derived from an EMBL/GenBank/DDBJ whole genome shotgun (WGS) entry which is preliminary data.</text>
</comment>
<keyword evidence="6 9" id="KW-1133">Transmembrane helix</keyword>
<proteinExistence type="inferred from homology"/>
<dbReference type="Gene3D" id="1.10.1760.20">
    <property type="match status" value="1"/>
</dbReference>
<comment type="function">
    <text evidence="8">Probably a riboflavin-binding protein that interacts with the energy-coupling factor (ECF) ABC-transporter complex.</text>
</comment>
<dbReference type="EMBL" id="AKKV01000025">
    <property type="protein sequence ID" value="EIT85647.1"/>
    <property type="molecule type" value="Genomic_DNA"/>
</dbReference>
<dbReference type="GO" id="GO:0032217">
    <property type="term" value="F:riboflavin transmembrane transporter activity"/>
    <property type="evidence" value="ECO:0007669"/>
    <property type="project" value="UniProtKB-UniRule"/>
</dbReference>
<dbReference type="RefSeq" id="WP_007202172.1">
    <property type="nucleotide sequence ID" value="NZ_AKKV01000025.1"/>
</dbReference>
<protein>
    <recommendedName>
        <fullName evidence="8">Riboflavin transporter</fullName>
    </recommendedName>
</protein>
<evidence type="ECO:0000256" key="8">
    <source>
        <dbReference type="PIRNR" id="PIRNR037778"/>
    </source>
</evidence>
<feature type="transmembrane region" description="Helical" evidence="9">
    <location>
        <begin position="6"/>
        <end position="25"/>
    </location>
</feature>
<dbReference type="PATRIC" id="fig|1196324.3.peg.2133"/>
<comment type="similarity">
    <text evidence="2 8">Belongs to the prokaryotic riboflavin transporter (P-RFT) (TC 2.A.87) family.</text>
</comment>
<keyword evidence="11" id="KW-1185">Reference proteome</keyword>
<keyword evidence="3 8" id="KW-0813">Transport</keyword>
<reference evidence="10 11" key="1">
    <citation type="journal article" date="2012" name="J. Bacteriol.">
        <title>Genome of Bacillus macauensis ZFHKF-1, a Long-Chain-Forming Bacterium.</title>
        <authorList>
            <person name="Cai L."/>
            <person name="Zhang T."/>
        </authorList>
    </citation>
    <scope>NUCLEOTIDE SEQUENCE [LARGE SCALE GENOMIC DNA]</scope>
    <source>
        <strain evidence="10 11">ZFHKF-1</strain>
    </source>
</reference>
<dbReference type="Proteomes" id="UP000004080">
    <property type="component" value="Unassembled WGS sequence"/>
</dbReference>
<evidence type="ECO:0000313" key="11">
    <source>
        <dbReference type="Proteomes" id="UP000004080"/>
    </source>
</evidence>
<evidence type="ECO:0000256" key="5">
    <source>
        <dbReference type="ARBA" id="ARBA00022692"/>
    </source>
</evidence>
<feature type="transmembrane region" description="Helical" evidence="9">
    <location>
        <begin position="151"/>
        <end position="177"/>
    </location>
</feature>
<evidence type="ECO:0000256" key="1">
    <source>
        <dbReference type="ARBA" id="ARBA00004651"/>
    </source>
</evidence>
<dbReference type="eggNOG" id="COG3601">
    <property type="taxonomic scope" value="Bacteria"/>
</dbReference>
<evidence type="ECO:0000256" key="9">
    <source>
        <dbReference type="SAM" id="Phobius"/>
    </source>
</evidence>
<comment type="subcellular location">
    <subcellularLocation>
        <location evidence="1">Cell membrane</location>
        <topology evidence="1">Multi-pass membrane protein</topology>
    </subcellularLocation>
</comment>
<evidence type="ECO:0000256" key="6">
    <source>
        <dbReference type="ARBA" id="ARBA00022989"/>
    </source>
</evidence>
<sequence length="192" mass="20906">MHKGKVYKMVAVAMLSSIAYVLMLLDFPFPGLPVFLQIDFSEVPALLAAIIFGPLAGLAVEGIKNVLHYGLIGNLTGVPVGEVANFISGTIFILPASYFVRKYRTTKSLSGGLVIGTVAMTLMMSLLNYIIILPAYTWFLHAPQMSNTAMLNLITIGIAPFNIIKGLLITALFVFLYTRLAPWLNKQAQPTV</sequence>
<keyword evidence="5 9" id="KW-0812">Transmembrane</keyword>
<feature type="transmembrane region" description="Helical" evidence="9">
    <location>
        <begin position="83"/>
        <end position="100"/>
    </location>
</feature>
<dbReference type="PANTHER" id="PTHR38438">
    <property type="entry name" value="RIBOFLAVIN TRANSPORTER RIBU"/>
    <property type="match status" value="1"/>
</dbReference>
<keyword evidence="4 8" id="KW-1003">Cell membrane</keyword>
<evidence type="ECO:0000256" key="2">
    <source>
        <dbReference type="ARBA" id="ARBA00005540"/>
    </source>
</evidence>
<evidence type="ECO:0000256" key="7">
    <source>
        <dbReference type="ARBA" id="ARBA00023136"/>
    </source>
</evidence>
<accession>I8AIS2</accession>
<evidence type="ECO:0000313" key="10">
    <source>
        <dbReference type="EMBL" id="EIT85647.1"/>
    </source>
</evidence>
<dbReference type="InterPro" id="IPR024529">
    <property type="entry name" value="ECF_trnsprt_substrate-spec"/>
</dbReference>
<feature type="transmembrane region" description="Helical" evidence="9">
    <location>
        <begin position="112"/>
        <end position="139"/>
    </location>
</feature>
<dbReference type="AlphaFoldDB" id="I8AIS2"/>
<evidence type="ECO:0000256" key="3">
    <source>
        <dbReference type="ARBA" id="ARBA00022448"/>
    </source>
</evidence>
<gene>
    <name evidence="10" type="ORF">A374_10438</name>
</gene>